<sequence length="260" mass="28939">MKCFLFLLTLCSLGSFFSQGQDEPTGSSSSHEEGRQSAVEGSAEIIVTDDQPQPDEPSDSSPDDQPQPDEPSEEDQGEQSQKSPNRGSNNKDKDSIEKRKADYEQAKKLFGVEMLAGDIADLIGQNEHMRQSSSYEHLGRRSVPQTLKNTAAENENYLIPEEAPPELVMLVAKESALLGVGKDDIENDINQKKILRSGDYWNGVWKEEVKPKSVLRSGPEKKTLGSIKTKIKQGTELYNVVSQMKEISPKLLYIINKKQL</sequence>
<organism evidence="3 4">
    <name type="scientific">Mythimna separata</name>
    <name type="common">Oriental armyworm</name>
    <name type="synonym">Pseudaletia separata</name>
    <dbReference type="NCBI Taxonomy" id="271217"/>
    <lineage>
        <taxon>Eukaryota</taxon>
        <taxon>Metazoa</taxon>
        <taxon>Ecdysozoa</taxon>
        <taxon>Arthropoda</taxon>
        <taxon>Hexapoda</taxon>
        <taxon>Insecta</taxon>
        <taxon>Pterygota</taxon>
        <taxon>Neoptera</taxon>
        <taxon>Endopterygota</taxon>
        <taxon>Lepidoptera</taxon>
        <taxon>Glossata</taxon>
        <taxon>Ditrysia</taxon>
        <taxon>Noctuoidea</taxon>
        <taxon>Noctuidae</taxon>
        <taxon>Noctuinae</taxon>
        <taxon>Hadenini</taxon>
        <taxon>Mythimna</taxon>
    </lineage>
</organism>
<dbReference type="AlphaFoldDB" id="A0AAD8DL82"/>
<evidence type="ECO:0000256" key="2">
    <source>
        <dbReference type="SAM" id="SignalP"/>
    </source>
</evidence>
<dbReference type="EMBL" id="JARGEI010000029">
    <property type="protein sequence ID" value="KAJ8706053.1"/>
    <property type="molecule type" value="Genomic_DNA"/>
</dbReference>
<comment type="caution">
    <text evidence="3">The sequence shown here is derived from an EMBL/GenBank/DDBJ whole genome shotgun (WGS) entry which is preliminary data.</text>
</comment>
<evidence type="ECO:0000313" key="3">
    <source>
        <dbReference type="EMBL" id="KAJ8706053.1"/>
    </source>
</evidence>
<evidence type="ECO:0000313" key="4">
    <source>
        <dbReference type="Proteomes" id="UP001231518"/>
    </source>
</evidence>
<gene>
    <name evidence="3" type="ORF">PYW07_010830</name>
</gene>
<keyword evidence="4" id="KW-1185">Reference proteome</keyword>
<feature type="chain" id="PRO_5042239557" evidence="2">
    <location>
        <begin position="21"/>
        <end position="260"/>
    </location>
</feature>
<feature type="compositionally biased region" description="Acidic residues" evidence="1">
    <location>
        <begin position="52"/>
        <end position="77"/>
    </location>
</feature>
<name>A0AAD8DL82_MYTSE</name>
<feature type="region of interest" description="Disordered" evidence="1">
    <location>
        <begin position="19"/>
        <end position="97"/>
    </location>
</feature>
<feature type="compositionally biased region" description="Polar residues" evidence="1">
    <location>
        <begin position="19"/>
        <end position="29"/>
    </location>
</feature>
<proteinExistence type="predicted"/>
<keyword evidence="2" id="KW-0732">Signal</keyword>
<protein>
    <submittedName>
        <fullName evidence="3">Uncharacterized protein</fullName>
    </submittedName>
</protein>
<dbReference type="Proteomes" id="UP001231518">
    <property type="component" value="Chromosome 26"/>
</dbReference>
<reference evidence="3" key="1">
    <citation type="submission" date="2023-03" db="EMBL/GenBank/DDBJ databases">
        <title>Chromosome-level genomes of two armyworms, Mythimna separata and Mythimna loreyi, provide insights into the biosynthesis and reception of sex pheromones.</title>
        <authorList>
            <person name="Zhao H."/>
        </authorList>
    </citation>
    <scope>NUCLEOTIDE SEQUENCE</scope>
    <source>
        <strain evidence="3">BeijingLab</strain>
        <tissue evidence="3">Pupa</tissue>
    </source>
</reference>
<accession>A0AAD8DL82</accession>
<evidence type="ECO:0000256" key="1">
    <source>
        <dbReference type="SAM" id="MobiDB-lite"/>
    </source>
</evidence>
<feature type="signal peptide" evidence="2">
    <location>
        <begin position="1"/>
        <end position="20"/>
    </location>
</feature>